<dbReference type="EMBL" id="VDLX02000009">
    <property type="protein sequence ID" value="KAB8192587.1"/>
    <property type="molecule type" value="Genomic_DNA"/>
</dbReference>
<sequence length="112" mass="12308">MSKKMHGLDAVTPGSLWADRRAWGRVVLVEAIDGRHAVCTTLTNSHEVQRLINLTADPTAYANTVDMRGATHRILLDRFRPTANGFTFITATGAHLSPQLATRPCLHHDGTH</sequence>
<protein>
    <submittedName>
        <fullName evidence="1">Uncharacterized protein</fullName>
    </submittedName>
</protein>
<proteinExistence type="predicted"/>
<keyword evidence="2" id="KW-1185">Reference proteome</keyword>
<dbReference type="OrthoDB" id="4568770at2"/>
<name>A0A5C4WBM1_9ACTN</name>
<reference evidence="1 2" key="1">
    <citation type="submission" date="2019-10" db="EMBL/GenBank/DDBJ databases">
        <title>Nonomuraea sp. nov., isolated from Phyllanthus amarus.</title>
        <authorList>
            <person name="Klykleung N."/>
            <person name="Tanasupawat S."/>
        </authorList>
    </citation>
    <scope>NUCLEOTIDE SEQUENCE [LARGE SCALE GENOMIC DNA]</scope>
    <source>
        <strain evidence="1 2">PA1-10</strain>
    </source>
</reference>
<evidence type="ECO:0000313" key="2">
    <source>
        <dbReference type="Proteomes" id="UP000312512"/>
    </source>
</evidence>
<organism evidence="1 2">
    <name type="scientific">Nonomuraea phyllanthi</name>
    <dbReference type="NCBI Taxonomy" id="2219224"/>
    <lineage>
        <taxon>Bacteria</taxon>
        <taxon>Bacillati</taxon>
        <taxon>Actinomycetota</taxon>
        <taxon>Actinomycetes</taxon>
        <taxon>Streptosporangiales</taxon>
        <taxon>Streptosporangiaceae</taxon>
        <taxon>Nonomuraea</taxon>
    </lineage>
</organism>
<evidence type="ECO:0000313" key="1">
    <source>
        <dbReference type="EMBL" id="KAB8192587.1"/>
    </source>
</evidence>
<dbReference type="AlphaFoldDB" id="A0A5C4WBM1"/>
<dbReference type="Proteomes" id="UP000312512">
    <property type="component" value="Unassembled WGS sequence"/>
</dbReference>
<gene>
    <name evidence="1" type="ORF">FH608_024105</name>
</gene>
<dbReference type="RefSeq" id="WP_139632864.1">
    <property type="nucleotide sequence ID" value="NZ_VDLX02000009.1"/>
</dbReference>
<accession>A0A5C4WBM1</accession>
<comment type="caution">
    <text evidence="1">The sequence shown here is derived from an EMBL/GenBank/DDBJ whole genome shotgun (WGS) entry which is preliminary data.</text>
</comment>